<dbReference type="KEGG" id="euz:DVS28_b0320"/>
<feature type="region of interest" description="Disordered" evidence="1">
    <location>
        <begin position="1"/>
        <end position="20"/>
    </location>
</feature>
<keyword evidence="2" id="KW-0614">Plasmid</keyword>
<dbReference type="AlphaFoldDB" id="A0A346Y6J3"/>
<accession>A0A346Y6J3</accession>
<evidence type="ECO:0000313" key="3">
    <source>
        <dbReference type="Proteomes" id="UP000264006"/>
    </source>
</evidence>
<gene>
    <name evidence="2" type="ORF">DVS28_b0320</name>
</gene>
<keyword evidence="3" id="KW-1185">Reference proteome</keyword>
<geneLocation type="plasmid" evidence="3">
    <name>pedy32-46i</name>
</geneLocation>
<evidence type="ECO:0000313" key="2">
    <source>
        <dbReference type="EMBL" id="AXV10090.1"/>
    </source>
</evidence>
<evidence type="ECO:0000256" key="1">
    <source>
        <dbReference type="SAM" id="MobiDB-lite"/>
    </source>
</evidence>
<proteinExistence type="predicted"/>
<dbReference type="RefSeq" id="WP_114594673.1">
    <property type="nucleotide sequence ID" value="NZ_CP031166.1"/>
</dbReference>
<name>A0A346Y6J3_9ACTN</name>
<dbReference type="OrthoDB" id="4304666at2"/>
<protein>
    <submittedName>
        <fullName evidence="2">Putative integral membrane protein</fullName>
    </submittedName>
</protein>
<sequence length="346" mass="37557">MIELANDRLTVTSPHTHPAARTSIEFQRTLRIPDDGNDYPLPAGLGRFPLRHVEDLGDRVPDAWRTRKGIVLPMWRSEALWINFAATDYPWALKVAAGKRCAITGKPFTMDLHDDDQDYVVVPAQPWLDGFAVDKGRIRQFVAMPLGAGYTVEEQLTGTAEWGGLQIVAYPLTAARFEQINQARRARATELGFGNADAAVRSFDMPMAAAPSPSMPAPMAADMGMAAGGLMRQEIRPDPYGIDAWDTDQPSRVYVHLCDAAVWRHVTGQQPPTVPPTAAEYEANGIPWFEGYADGSGLDGGSDLAGIKSVAEIGKDNDDVPYADNATVTPGNVKKVNPAAVTDGTW</sequence>
<dbReference type="EMBL" id="CP031166">
    <property type="protein sequence ID" value="AXV10090.1"/>
    <property type="molecule type" value="Genomic_DNA"/>
</dbReference>
<reference evidence="2 3" key="1">
    <citation type="submission" date="2018-09" db="EMBL/GenBank/DDBJ databases">
        <title>Complete genome sequence of Euzebya sp. DY32-46 isolated from seawater of Pacific Ocean.</title>
        <authorList>
            <person name="Xu L."/>
            <person name="Wu Y.-H."/>
            <person name="Xu X.-W."/>
        </authorList>
    </citation>
    <scope>NUCLEOTIDE SEQUENCE [LARGE SCALE GENOMIC DNA]</scope>
    <source>
        <strain evidence="2 3">DY32-46</strain>
        <plasmid evidence="3">pedy32-46i</plasmid>
    </source>
</reference>
<organism evidence="2 3">
    <name type="scientific">Euzebya pacifica</name>
    <dbReference type="NCBI Taxonomy" id="1608957"/>
    <lineage>
        <taxon>Bacteria</taxon>
        <taxon>Bacillati</taxon>
        <taxon>Actinomycetota</taxon>
        <taxon>Nitriliruptoria</taxon>
        <taxon>Euzebyales</taxon>
    </lineage>
</organism>
<dbReference type="Proteomes" id="UP000264006">
    <property type="component" value="Plasmid pEDY32-46I"/>
</dbReference>